<dbReference type="GO" id="GO:0008855">
    <property type="term" value="F:exodeoxyribonuclease VII activity"/>
    <property type="evidence" value="ECO:0007669"/>
    <property type="project" value="UniProtKB-UniRule"/>
</dbReference>
<comment type="similarity">
    <text evidence="1 6">Belongs to the XseB family.</text>
</comment>
<dbReference type="GO" id="GO:0005829">
    <property type="term" value="C:cytosol"/>
    <property type="evidence" value="ECO:0007669"/>
    <property type="project" value="TreeGrafter"/>
</dbReference>
<gene>
    <name evidence="6" type="primary">xseB</name>
    <name evidence="8" type="ORF">DDZ18_09615</name>
</gene>
<organism evidence="8 9">
    <name type="scientific">Marinicauda salina</name>
    <dbReference type="NCBI Taxonomy" id="2135793"/>
    <lineage>
        <taxon>Bacteria</taxon>
        <taxon>Pseudomonadati</taxon>
        <taxon>Pseudomonadota</taxon>
        <taxon>Alphaproteobacteria</taxon>
        <taxon>Maricaulales</taxon>
        <taxon>Maricaulaceae</taxon>
        <taxon>Marinicauda</taxon>
    </lineage>
</organism>
<comment type="function">
    <text evidence="6">Bidirectionally degrades single-stranded DNA into large acid-insoluble oligonucleotides, which are then degraded further into small acid-soluble oligonucleotides.</text>
</comment>
<evidence type="ECO:0000256" key="3">
    <source>
        <dbReference type="ARBA" id="ARBA00022722"/>
    </source>
</evidence>
<keyword evidence="4 6" id="KW-0378">Hydrolase</keyword>
<reference evidence="9" key="1">
    <citation type="submission" date="2018-05" db="EMBL/GenBank/DDBJ databases">
        <authorList>
            <person name="Liu B.-T."/>
        </authorList>
    </citation>
    <scope>NUCLEOTIDE SEQUENCE [LARGE SCALE GENOMIC DNA]</scope>
    <source>
        <strain evidence="9">WD6-1</strain>
    </source>
</reference>
<evidence type="ECO:0000313" key="9">
    <source>
        <dbReference type="Proteomes" id="UP000245168"/>
    </source>
</evidence>
<dbReference type="Proteomes" id="UP000245168">
    <property type="component" value="Unassembled WGS sequence"/>
</dbReference>
<dbReference type="InterPro" id="IPR037004">
    <property type="entry name" value="Exonuc_VII_ssu_sf"/>
</dbReference>
<dbReference type="EC" id="3.1.11.6" evidence="6"/>
<dbReference type="HAMAP" id="MF_00337">
    <property type="entry name" value="Exonuc_7_S"/>
    <property type="match status" value="1"/>
</dbReference>
<keyword evidence="9" id="KW-1185">Reference proteome</keyword>
<dbReference type="NCBIfam" id="TIGR01280">
    <property type="entry name" value="xseB"/>
    <property type="match status" value="1"/>
</dbReference>
<protein>
    <recommendedName>
        <fullName evidence="6">Exodeoxyribonuclease 7 small subunit</fullName>
        <ecNumber evidence="6">3.1.11.6</ecNumber>
    </recommendedName>
    <alternativeName>
        <fullName evidence="6">Exodeoxyribonuclease VII small subunit</fullName>
        <shortName evidence="6">Exonuclease VII small subunit</shortName>
    </alternativeName>
</protein>
<dbReference type="OrthoDB" id="9808145at2"/>
<dbReference type="NCBIfam" id="NF002139">
    <property type="entry name" value="PRK00977.1-3"/>
    <property type="match status" value="1"/>
</dbReference>
<dbReference type="AlphaFoldDB" id="A0A2U2BSK0"/>
<evidence type="ECO:0000256" key="4">
    <source>
        <dbReference type="ARBA" id="ARBA00022801"/>
    </source>
</evidence>
<dbReference type="RefSeq" id="WP_109253180.1">
    <property type="nucleotide sequence ID" value="NZ_QEXV01000004.1"/>
</dbReference>
<dbReference type="SUPFAM" id="SSF116842">
    <property type="entry name" value="XseB-like"/>
    <property type="match status" value="1"/>
</dbReference>
<evidence type="ECO:0000256" key="1">
    <source>
        <dbReference type="ARBA" id="ARBA00009998"/>
    </source>
</evidence>
<name>A0A2U2BSK0_9PROT</name>
<evidence type="ECO:0000256" key="2">
    <source>
        <dbReference type="ARBA" id="ARBA00022490"/>
    </source>
</evidence>
<dbReference type="Gene3D" id="1.10.287.1040">
    <property type="entry name" value="Exonuclease VII, small subunit"/>
    <property type="match status" value="1"/>
</dbReference>
<accession>A0A2U2BSK0</accession>
<keyword evidence="3 6" id="KW-0540">Nuclease</keyword>
<dbReference type="InterPro" id="IPR003761">
    <property type="entry name" value="Exonuc_VII_S"/>
</dbReference>
<dbReference type="NCBIfam" id="NF002140">
    <property type="entry name" value="PRK00977.1-4"/>
    <property type="match status" value="1"/>
</dbReference>
<evidence type="ECO:0000313" key="8">
    <source>
        <dbReference type="EMBL" id="PWE16956.1"/>
    </source>
</evidence>
<comment type="subunit">
    <text evidence="6">Heterooligomer composed of large and small subunits.</text>
</comment>
<keyword evidence="2 6" id="KW-0963">Cytoplasm</keyword>
<dbReference type="PANTHER" id="PTHR34137">
    <property type="entry name" value="EXODEOXYRIBONUCLEASE 7 SMALL SUBUNIT"/>
    <property type="match status" value="1"/>
</dbReference>
<evidence type="ECO:0000256" key="7">
    <source>
        <dbReference type="SAM" id="Coils"/>
    </source>
</evidence>
<dbReference type="GO" id="GO:0009318">
    <property type="term" value="C:exodeoxyribonuclease VII complex"/>
    <property type="evidence" value="ECO:0007669"/>
    <property type="project" value="UniProtKB-UniRule"/>
</dbReference>
<comment type="caution">
    <text evidence="8">The sequence shown here is derived from an EMBL/GenBank/DDBJ whole genome shotgun (WGS) entry which is preliminary data.</text>
</comment>
<feature type="coiled-coil region" evidence="7">
    <location>
        <begin position="11"/>
        <end position="38"/>
    </location>
</feature>
<dbReference type="EMBL" id="QEXV01000004">
    <property type="protein sequence ID" value="PWE16956.1"/>
    <property type="molecule type" value="Genomic_DNA"/>
</dbReference>
<dbReference type="GO" id="GO:0006308">
    <property type="term" value="P:DNA catabolic process"/>
    <property type="evidence" value="ECO:0007669"/>
    <property type="project" value="UniProtKB-UniRule"/>
</dbReference>
<dbReference type="PANTHER" id="PTHR34137:SF1">
    <property type="entry name" value="EXODEOXYRIBONUCLEASE 7 SMALL SUBUNIT"/>
    <property type="match status" value="1"/>
</dbReference>
<comment type="subcellular location">
    <subcellularLocation>
        <location evidence="6">Cytoplasm</location>
    </subcellularLocation>
</comment>
<keyword evidence="7" id="KW-0175">Coiled coil</keyword>
<evidence type="ECO:0000256" key="6">
    <source>
        <dbReference type="HAMAP-Rule" id="MF_00337"/>
    </source>
</evidence>
<evidence type="ECO:0000256" key="5">
    <source>
        <dbReference type="ARBA" id="ARBA00022839"/>
    </source>
</evidence>
<sequence>MAEDANADIAKMSFEAALEELERIVEQLERGEVELEKSIAIYERGAALKAHCEKRLKDAQLKVDKIVLGPDGEAKTEPADLER</sequence>
<comment type="catalytic activity">
    <reaction evidence="6">
        <text>Exonucleolytic cleavage in either 5'- to 3'- or 3'- to 5'-direction to yield nucleoside 5'-phosphates.</text>
        <dbReference type="EC" id="3.1.11.6"/>
    </reaction>
</comment>
<proteinExistence type="inferred from homology"/>
<dbReference type="Pfam" id="PF02609">
    <property type="entry name" value="Exonuc_VII_S"/>
    <property type="match status" value="1"/>
</dbReference>
<keyword evidence="5 6" id="KW-0269">Exonuclease</keyword>